<gene>
    <name evidence="2" type="ORF">CDAR_561821</name>
</gene>
<name>A0AAV4PEL4_9ARAC</name>
<dbReference type="EMBL" id="BPLQ01002605">
    <property type="protein sequence ID" value="GIX94349.1"/>
    <property type="molecule type" value="Genomic_DNA"/>
</dbReference>
<feature type="region of interest" description="Disordered" evidence="1">
    <location>
        <begin position="1"/>
        <end position="21"/>
    </location>
</feature>
<dbReference type="Proteomes" id="UP001054837">
    <property type="component" value="Unassembled WGS sequence"/>
</dbReference>
<evidence type="ECO:0000256" key="1">
    <source>
        <dbReference type="SAM" id="MobiDB-lite"/>
    </source>
</evidence>
<keyword evidence="3" id="KW-1185">Reference proteome</keyword>
<sequence length="86" mass="9087">MKSKDVSSAKGKDIPACNATTGKTVGNAANIMTQGNAPQQLKNASTAANPMKLQELTTIQTIGHSTTNATSTKESLRDMFRSPKLH</sequence>
<protein>
    <submittedName>
        <fullName evidence="2">Uncharacterized protein</fullName>
    </submittedName>
</protein>
<reference evidence="2 3" key="1">
    <citation type="submission" date="2021-06" db="EMBL/GenBank/DDBJ databases">
        <title>Caerostris darwini draft genome.</title>
        <authorList>
            <person name="Kono N."/>
            <person name="Arakawa K."/>
        </authorList>
    </citation>
    <scope>NUCLEOTIDE SEQUENCE [LARGE SCALE GENOMIC DNA]</scope>
</reference>
<evidence type="ECO:0000313" key="2">
    <source>
        <dbReference type="EMBL" id="GIX94349.1"/>
    </source>
</evidence>
<evidence type="ECO:0000313" key="3">
    <source>
        <dbReference type="Proteomes" id="UP001054837"/>
    </source>
</evidence>
<proteinExistence type="predicted"/>
<organism evidence="2 3">
    <name type="scientific">Caerostris darwini</name>
    <dbReference type="NCBI Taxonomy" id="1538125"/>
    <lineage>
        <taxon>Eukaryota</taxon>
        <taxon>Metazoa</taxon>
        <taxon>Ecdysozoa</taxon>
        <taxon>Arthropoda</taxon>
        <taxon>Chelicerata</taxon>
        <taxon>Arachnida</taxon>
        <taxon>Araneae</taxon>
        <taxon>Araneomorphae</taxon>
        <taxon>Entelegynae</taxon>
        <taxon>Araneoidea</taxon>
        <taxon>Araneidae</taxon>
        <taxon>Caerostris</taxon>
    </lineage>
</organism>
<feature type="compositionally biased region" description="Basic and acidic residues" evidence="1">
    <location>
        <begin position="74"/>
        <end position="86"/>
    </location>
</feature>
<accession>A0AAV4PEL4</accession>
<comment type="caution">
    <text evidence="2">The sequence shown here is derived from an EMBL/GenBank/DDBJ whole genome shotgun (WGS) entry which is preliminary data.</text>
</comment>
<dbReference type="AlphaFoldDB" id="A0AAV4PEL4"/>
<feature type="compositionally biased region" description="Basic and acidic residues" evidence="1">
    <location>
        <begin position="1"/>
        <end position="13"/>
    </location>
</feature>
<feature type="region of interest" description="Disordered" evidence="1">
    <location>
        <begin position="66"/>
        <end position="86"/>
    </location>
</feature>